<dbReference type="Proteomes" id="UP001215712">
    <property type="component" value="Unassembled WGS sequence"/>
</dbReference>
<evidence type="ECO:0000313" key="4">
    <source>
        <dbReference type="Proteomes" id="UP001215712"/>
    </source>
</evidence>
<feature type="compositionally biased region" description="Polar residues" evidence="1">
    <location>
        <begin position="330"/>
        <end position="345"/>
    </location>
</feature>
<feature type="domain" description="A-kinase anchor protein 7-like phosphoesterase" evidence="2">
    <location>
        <begin position="25"/>
        <end position="320"/>
    </location>
</feature>
<feature type="region of interest" description="Disordered" evidence="1">
    <location>
        <begin position="129"/>
        <end position="156"/>
    </location>
</feature>
<dbReference type="Gene3D" id="3.90.1140.10">
    <property type="entry name" value="Cyclic phosphodiesterase"/>
    <property type="match status" value="1"/>
</dbReference>
<organism evidence="3 4">
    <name type="scientific">Penicillium malachiteum</name>
    <dbReference type="NCBI Taxonomy" id="1324776"/>
    <lineage>
        <taxon>Eukaryota</taxon>
        <taxon>Fungi</taxon>
        <taxon>Dikarya</taxon>
        <taxon>Ascomycota</taxon>
        <taxon>Pezizomycotina</taxon>
        <taxon>Eurotiomycetes</taxon>
        <taxon>Eurotiomycetidae</taxon>
        <taxon>Eurotiales</taxon>
        <taxon>Aspergillaceae</taxon>
        <taxon>Penicillium</taxon>
    </lineage>
</organism>
<evidence type="ECO:0000313" key="3">
    <source>
        <dbReference type="EMBL" id="KAJ5700931.1"/>
    </source>
</evidence>
<dbReference type="GO" id="GO:0006307">
    <property type="term" value="P:DNA alkylation repair"/>
    <property type="evidence" value="ECO:0007669"/>
    <property type="project" value="InterPro"/>
</dbReference>
<feature type="compositionally biased region" description="Polar residues" evidence="1">
    <location>
        <begin position="141"/>
        <end position="156"/>
    </location>
</feature>
<dbReference type="Pfam" id="PF10469">
    <property type="entry name" value="AKAP7_NLS"/>
    <property type="match status" value="1"/>
</dbReference>
<reference evidence="3" key="2">
    <citation type="submission" date="2023-01" db="EMBL/GenBank/DDBJ databases">
        <authorList>
            <person name="Petersen C."/>
        </authorList>
    </citation>
    <scope>NUCLEOTIDE SEQUENCE</scope>
    <source>
        <strain evidence="3">IBT 17514</strain>
    </source>
</reference>
<proteinExistence type="predicted"/>
<dbReference type="GO" id="GO:0006355">
    <property type="term" value="P:regulation of DNA-templated transcription"/>
    <property type="evidence" value="ECO:0007669"/>
    <property type="project" value="TreeGrafter"/>
</dbReference>
<dbReference type="PANTHER" id="PTHR13360">
    <property type="entry name" value="ACTIVATING SIGNAL COINTEGRATOR 1 COMPLEX SUBUNIT 1"/>
    <property type="match status" value="1"/>
</dbReference>
<comment type="caution">
    <text evidence="3">The sequence shown here is derived from an EMBL/GenBank/DDBJ whole genome shotgun (WGS) entry which is preliminary data.</text>
</comment>
<dbReference type="EMBL" id="JAQJAN010000024">
    <property type="protein sequence ID" value="KAJ5700931.1"/>
    <property type="molecule type" value="Genomic_DNA"/>
</dbReference>
<reference evidence="3" key="1">
    <citation type="journal article" date="2023" name="IMA Fungus">
        <title>Comparative genomic study of the Penicillium genus elucidates a diverse pangenome and 15 lateral gene transfer events.</title>
        <authorList>
            <person name="Petersen C."/>
            <person name="Sorensen T."/>
            <person name="Nielsen M.R."/>
            <person name="Sondergaard T.E."/>
            <person name="Sorensen J.L."/>
            <person name="Fitzpatrick D.A."/>
            <person name="Frisvad J.C."/>
            <person name="Nielsen K.L."/>
        </authorList>
    </citation>
    <scope>NUCLEOTIDE SEQUENCE</scope>
    <source>
        <strain evidence="3">IBT 17514</strain>
    </source>
</reference>
<protein>
    <recommendedName>
        <fullName evidence="2">A-kinase anchor protein 7-like phosphoesterase domain-containing protein</fullName>
    </recommendedName>
</protein>
<name>A0AAD6MPX5_9EURO</name>
<sequence>MTGHKPSGAKQHARNPHIEKRPSLTHFLCIPLVNSASIIQLETSLASFKEDYPPIPASALPGRRDQSSNDHVSQPLIPEGAIRPLGTLHLTLGVMSLPNKNRLEEAISFFQSLNLAELLRESERVALQKQAKSHRYRSNRTENTPEGPQEISQSSLQPLTASLESLHAIPRAKAATVLHASPVDSTARLYPFCLMLRDKFIEAGFIVGESKEKEERCKKNEEASKQQTNTEDELASPRHGGPDLSNTSIISDPYATALPRTPKVRPLLLHATILNTIYVRGRPKPAQESSHKNKRRNVLRRIEIDVRSLLDQYKDYYTDDTRTTPRVLDSPSSSPQKGESPAQNDEQPRSETDSPKVMNAPARTKPRFPFIWAKDIPIDSVCICEMGAKRLPIQELDAETLDLNKRLGEKYVVVAQRGILDFSS</sequence>
<dbReference type="InterPro" id="IPR009210">
    <property type="entry name" value="ASCC1"/>
</dbReference>
<feature type="compositionally biased region" description="Basic and acidic residues" evidence="1">
    <location>
        <begin position="211"/>
        <end position="224"/>
    </location>
</feature>
<gene>
    <name evidence="3" type="ORF">N7493_011977</name>
</gene>
<evidence type="ECO:0000259" key="2">
    <source>
        <dbReference type="Pfam" id="PF10469"/>
    </source>
</evidence>
<dbReference type="AlphaFoldDB" id="A0AAD6MPX5"/>
<dbReference type="PANTHER" id="PTHR13360:SF1">
    <property type="entry name" value="ACTIVATING SIGNAL COINTEGRATOR 1 COMPLEX SUBUNIT 1"/>
    <property type="match status" value="1"/>
</dbReference>
<feature type="region of interest" description="Disordered" evidence="1">
    <location>
        <begin position="211"/>
        <end position="248"/>
    </location>
</feature>
<accession>A0AAD6MPX5</accession>
<dbReference type="InterPro" id="IPR019510">
    <property type="entry name" value="AKAP7-like_phosphoesterase"/>
</dbReference>
<dbReference type="GO" id="GO:0005634">
    <property type="term" value="C:nucleus"/>
    <property type="evidence" value="ECO:0007669"/>
    <property type="project" value="TreeGrafter"/>
</dbReference>
<keyword evidence="4" id="KW-1185">Reference proteome</keyword>
<evidence type="ECO:0000256" key="1">
    <source>
        <dbReference type="SAM" id="MobiDB-lite"/>
    </source>
</evidence>
<feature type="region of interest" description="Disordered" evidence="1">
    <location>
        <begin position="320"/>
        <end position="362"/>
    </location>
</feature>